<sequence length="340" mass="35650">MPTLQDVAAAAGVTKMTVSNVLNGRDGKVSAATKARVLAAVTQLGYVPNAAARALTMNRTNLISFIYPRQEDSSLTNAHDALFMGYLEEALRQAGYLLMIHAATDVLSAATRLRAWNVAGVVLLGTFQDEVAELRATHDVPIVFLDNYSQSAQISTVTVADEEGGYLAGRHLVELGHTTLAFVGPASDTVGVVAARRQGFTRALTEAGLALAEPHIIHADTVFAAGLQAADQLAGSAVTGVFCTADIIAAGLLKGLQEQGHQVPKDISVVGFDDLPLAAQLLPELTTIRQDIAAKANAVVELLGNQIAAESTTAIHIRLPVELRIRHSTQPPLGSNGGQA</sequence>
<comment type="caution">
    <text evidence="5">The sequence shown here is derived from an EMBL/GenBank/DDBJ whole genome shotgun (WGS) entry which is preliminary data.</text>
</comment>
<protein>
    <recommendedName>
        <fullName evidence="4">HTH lacI-type domain-containing protein</fullName>
    </recommendedName>
</protein>
<dbReference type="InterPro" id="IPR000843">
    <property type="entry name" value="HTH_LacI"/>
</dbReference>
<evidence type="ECO:0000256" key="2">
    <source>
        <dbReference type="ARBA" id="ARBA00023125"/>
    </source>
</evidence>
<dbReference type="Pfam" id="PF00356">
    <property type="entry name" value="LacI"/>
    <property type="match status" value="1"/>
</dbReference>
<dbReference type="Gene3D" id="1.10.260.40">
    <property type="entry name" value="lambda repressor-like DNA-binding domains"/>
    <property type="match status" value="1"/>
</dbReference>
<dbReference type="InParanoid" id="A0A1Q5PY08"/>
<dbReference type="CDD" id="cd01392">
    <property type="entry name" value="HTH_LacI"/>
    <property type="match status" value="1"/>
</dbReference>
<evidence type="ECO:0000313" key="6">
    <source>
        <dbReference type="Proteomes" id="UP000185612"/>
    </source>
</evidence>
<keyword evidence="2" id="KW-0238">DNA-binding</keyword>
<feature type="domain" description="HTH lacI-type" evidence="4">
    <location>
        <begin position="2"/>
        <end position="57"/>
    </location>
</feature>
<gene>
    <name evidence="5" type="ORF">BSZ40_02540</name>
</gene>
<dbReference type="PANTHER" id="PTHR30146:SF109">
    <property type="entry name" value="HTH-TYPE TRANSCRIPTIONAL REGULATOR GALS"/>
    <property type="match status" value="1"/>
</dbReference>
<proteinExistence type="predicted"/>
<dbReference type="CDD" id="cd06267">
    <property type="entry name" value="PBP1_LacI_sugar_binding-like"/>
    <property type="match status" value="1"/>
</dbReference>
<dbReference type="InterPro" id="IPR028082">
    <property type="entry name" value="Peripla_BP_I"/>
</dbReference>
<dbReference type="SMART" id="SM00354">
    <property type="entry name" value="HTH_LACI"/>
    <property type="match status" value="1"/>
</dbReference>
<dbReference type="Gene3D" id="3.40.50.2300">
    <property type="match status" value="2"/>
</dbReference>
<dbReference type="RefSeq" id="WP_073823011.1">
    <property type="nucleotide sequence ID" value="NZ_MQVS01000002.1"/>
</dbReference>
<evidence type="ECO:0000313" key="5">
    <source>
        <dbReference type="EMBL" id="OKL52376.1"/>
    </source>
</evidence>
<dbReference type="SUPFAM" id="SSF53822">
    <property type="entry name" value="Periplasmic binding protein-like I"/>
    <property type="match status" value="1"/>
</dbReference>
<reference evidence="6" key="1">
    <citation type="submission" date="2016-12" db="EMBL/GenBank/DDBJ databases">
        <authorList>
            <person name="Meng X."/>
        </authorList>
    </citation>
    <scope>NUCLEOTIDE SEQUENCE [LARGE SCALE GENOMIC DNA]</scope>
    <source>
        <strain evidence="6">DSM 20732</strain>
    </source>
</reference>
<keyword evidence="6" id="KW-1185">Reference proteome</keyword>
<accession>A0A1Q5PY08</accession>
<dbReference type="PROSITE" id="PS50932">
    <property type="entry name" value="HTH_LACI_2"/>
    <property type="match status" value="1"/>
</dbReference>
<dbReference type="InterPro" id="IPR010982">
    <property type="entry name" value="Lambda_DNA-bd_dom_sf"/>
</dbReference>
<keyword evidence="1" id="KW-0805">Transcription regulation</keyword>
<dbReference type="PANTHER" id="PTHR30146">
    <property type="entry name" value="LACI-RELATED TRANSCRIPTIONAL REPRESSOR"/>
    <property type="match status" value="1"/>
</dbReference>
<dbReference type="Pfam" id="PF13377">
    <property type="entry name" value="Peripla_BP_3"/>
    <property type="match status" value="1"/>
</dbReference>
<evidence type="ECO:0000256" key="1">
    <source>
        <dbReference type="ARBA" id="ARBA00023015"/>
    </source>
</evidence>
<dbReference type="InterPro" id="IPR046335">
    <property type="entry name" value="LacI/GalR-like_sensor"/>
</dbReference>
<dbReference type="GO" id="GO:0003700">
    <property type="term" value="F:DNA-binding transcription factor activity"/>
    <property type="evidence" value="ECO:0007669"/>
    <property type="project" value="TreeGrafter"/>
</dbReference>
<organism evidence="5 6">
    <name type="scientific">Buchananella hordeovulneris</name>
    <dbReference type="NCBI Taxonomy" id="52770"/>
    <lineage>
        <taxon>Bacteria</taxon>
        <taxon>Bacillati</taxon>
        <taxon>Actinomycetota</taxon>
        <taxon>Actinomycetes</taxon>
        <taxon>Actinomycetales</taxon>
        <taxon>Actinomycetaceae</taxon>
        <taxon>Buchananella</taxon>
    </lineage>
</organism>
<dbReference type="OrthoDB" id="9796186at2"/>
<dbReference type="Proteomes" id="UP000185612">
    <property type="component" value="Unassembled WGS sequence"/>
</dbReference>
<dbReference type="STRING" id="52770.BSZ40_02540"/>
<dbReference type="PROSITE" id="PS00356">
    <property type="entry name" value="HTH_LACI_1"/>
    <property type="match status" value="1"/>
</dbReference>
<dbReference type="SUPFAM" id="SSF47413">
    <property type="entry name" value="lambda repressor-like DNA-binding domains"/>
    <property type="match status" value="1"/>
</dbReference>
<evidence type="ECO:0000259" key="4">
    <source>
        <dbReference type="PROSITE" id="PS50932"/>
    </source>
</evidence>
<dbReference type="GO" id="GO:0000976">
    <property type="term" value="F:transcription cis-regulatory region binding"/>
    <property type="evidence" value="ECO:0007669"/>
    <property type="project" value="TreeGrafter"/>
</dbReference>
<dbReference type="EMBL" id="MQVS01000002">
    <property type="protein sequence ID" value="OKL52376.1"/>
    <property type="molecule type" value="Genomic_DNA"/>
</dbReference>
<evidence type="ECO:0000256" key="3">
    <source>
        <dbReference type="ARBA" id="ARBA00023163"/>
    </source>
</evidence>
<dbReference type="AlphaFoldDB" id="A0A1Q5PY08"/>
<keyword evidence="3" id="KW-0804">Transcription</keyword>
<name>A0A1Q5PY08_9ACTO</name>